<accession>A0A1X0BJZ1</accession>
<proteinExistence type="predicted"/>
<keyword evidence="2" id="KW-1185">Reference proteome</keyword>
<dbReference type="Proteomes" id="UP000466431">
    <property type="component" value="Chromosome"/>
</dbReference>
<gene>
    <name evidence="1" type="ORF">MCEL_24860</name>
</gene>
<dbReference type="RefSeq" id="WP_083007133.1">
    <property type="nucleotide sequence ID" value="NZ_AP022591.1"/>
</dbReference>
<sequence length="465" mass="48728">MAAVAGAVLCLTGCAQTTLDGRATSMLFNPERVGGLPVGEGPSGPRPNAPQPVGTVENTDGGAIDRLALLAVNDIQDYWAKNFDKYLSGDFTPIDTFVSYDSTDPDSPVVCQSETYDLAGAFYCIGDKLIAWDRGQALPVAAEFFGDMGVVGVIAHEYGHALQRMAGLIAEGAPVLVAEQQADCFAGVYLRSVAAGQSPRFTLSTGEGLNRVLAGVIYLRDPLTADAVGNPHGSALDRISAFQMGFSGGADQCAAIDVDEIVKRQGDLPQHMVFDKYGEPALDSAIDETMVETLMNVLTGIFQPTDAPVLSTGPAGCGVAAEPTSYCADDNTIHVDMPALQAAGEPKNEEEDQVLVQGDNTAISMVTSRYALAVQQERGVALDTPVAALRTACLTGVAQGRMTEESGSELVLTAGDTDEAVAGLLTNGVVASDVNGRRAPAGFTRILAYRLGLSSEVDECFERFE</sequence>
<reference evidence="1 2" key="1">
    <citation type="journal article" date="2019" name="Emerg. Microbes Infect.">
        <title>Comprehensive subspecies identification of 175 nontuberculous mycobacteria species based on 7547 genomic profiles.</title>
        <authorList>
            <person name="Matsumoto Y."/>
            <person name="Kinjo T."/>
            <person name="Motooka D."/>
            <person name="Nabeya D."/>
            <person name="Jung N."/>
            <person name="Uechi K."/>
            <person name="Horii T."/>
            <person name="Iida T."/>
            <person name="Fujita J."/>
            <person name="Nakamura S."/>
        </authorList>
    </citation>
    <scope>NUCLEOTIDE SEQUENCE [LARGE SCALE GENOMIC DNA]</scope>
    <source>
        <strain evidence="1 2">JCM 18439</strain>
    </source>
</reference>
<evidence type="ECO:0000313" key="1">
    <source>
        <dbReference type="EMBL" id="BBY44191.1"/>
    </source>
</evidence>
<evidence type="ECO:0000313" key="2">
    <source>
        <dbReference type="Proteomes" id="UP000466431"/>
    </source>
</evidence>
<dbReference type="SUPFAM" id="SSF55486">
    <property type="entry name" value="Metalloproteases ('zincins'), catalytic domain"/>
    <property type="match status" value="1"/>
</dbReference>
<name>A0A1X0BJZ1_MYCCF</name>
<dbReference type="KEGG" id="mcee:MCEL_24860"/>
<organism evidence="1 2">
    <name type="scientific">Mycolicibacterium celeriflavum</name>
    <name type="common">Mycobacterium celeriflavum</name>
    <dbReference type="NCBI Taxonomy" id="1249101"/>
    <lineage>
        <taxon>Bacteria</taxon>
        <taxon>Bacillati</taxon>
        <taxon>Actinomycetota</taxon>
        <taxon>Actinomycetes</taxon>
        <taxon>Mycobacteriales</taxon>
        <taxon>Mycobacteriaceae</taxon>
        <taxon>Mycolicibacterium</taxon>
    </lineage>
</organism>
<dbReference type="OrthoDB" id="5168289at2"/>
<dbReference type="AlphaFoldDB" id="A0A1X0BJZ1"/>
<dbReference type="STRING" id="1249101.BST21_22940"/>
<dbReference type="EMBL" id="AP022591">
    <property type="protein sequence ID" value="BBY44191.1"/>
    <property type="molecule type" value="Genomic_DNA"/>
</dbReference>
<protein>
    <submittedName>
        <fullName evidence="1">Peptidase</fullName>
    </submittedName>
</protein>